<evidence type="ECO:0000313" key="2">
    <source>
        <dbReference type="Proteomes" id="UP001230649"/>
    </source>
</evidence>
<gene>
    <name evidence="1" type="ORF">QFC20_005794</name>
</gene>
<accession>A0ACC2VIP2</accession>
<organism evidence="1 2">
    <name type="scientific">Naganishia adeliensis</name>
    <dbReference type="NCBI Taxonomy" id="92952"/>
    <lineage>
        <taxon>Eukaryota</taxon>
        <taxon>Fungi</taxon>
        <taxon>Dikarya</taxon>
        <taxon>Basidiomycota</taxon>
        <taxon>Agaricomycotina</taxon>
        <taxon>Tremellomycetes</taxon>
        <taxon>Filobasidiales</taxon>
        <taxon>Filobasidiaceae</taxon>
        <taxon>Naganishia</taxon>
    </lineage>
</organism>
<dbReference type="EMBL" id="JASBWS010000087">
    <property type="protein sequence ID" value="KAJ9098976.1"/>
    <property type="molecule type" value="Genomic_DNA"/>
</dbReference>
<name>A0ACC2VIP2_9TREE</name>
<protein>
    <submittedName>
        <fullName evidence="1">Uncharacterized protein</fullName>
    </submittedName>
</protein>
<comment type="caution">
    <text evidence="1">The sequence shown here is derived from an EMBL/GenBank/DDBJ whole genome shotgun (WGS) entry which is preliminary data.</text>
</comment>
<keyword evidence="2" id="KW-1185">Reference proteome</keyword>
<proteinExistence type="predicted"/>
<reference evidence="1" key="1">
    <citation type="submission" date="2023-04" db="EMBL/GenBank/DDBJ databases">
        <title>Draft Genome sequencing of Naganishia species isolated from polar environments using Oxford Nanopore Technology.</title>
        <authorList>
            <person name="Leo P."/>
            <person name="Venkateswaran K."/>
        </authorList>
    </citation>
    <scope>NUCLEOTIDE SEQUENCE</scope>
    <source>
        <strain evidence="1">MNA-CCFEE 5262</strain>
    </source>
</reference>
<sequence length="392" mass="44189">MYRRNATTEEGPHYAHPSSSAPTSHPADHTRRYSPPSPAYRPRSNERLAPNLPPLTVTSLNRRATDNEAHPYQRTMQSEIVPVSRYGYSSHNPTHTMPNVELPMLKSAKTRRREAWQIDILEAFYQHKHMPDKSEKEMLAARINDTLKYVNIWFQNRRQAAQKKGELQRRETYEHWRTKRQGNGPEYDELPSPDYAAAGPSYFSQSYPPHSIMLVTPNESDERRLSPSGSNALALHAPATTSPFAFRLALPQPSAPPRYEYDTQHTYDRSAYTPPYTSKGLTQPVGYFADQRPGLERSASMRRGAPAYGFDVPRTSMERTLPALPPLEPPNSSTTASSALPSPRKESSASEENSIALSTEKSPPSDLKLPPITSIGLPDHMSWSSTLRTRRP</sequence>
<evidence type="ECO:0000313" key="1">
    <source>
        <dbReference type="EMBL" id="KAJ9098976.1"/>
    </source>
</evidence>
<dbReference type="Proteomes" id="UP001230649">
    <property type="component" value="Unassembled WGS sequence"/>
</dbReference>